<comment type="caution">
    <text evidence="1">The sequence shown here is derived from an EMBL/GenBank/DDBJ whole genome shotgun (WGS) entry which is preliminary data.</text>
</comment>
<name>A0AAV3M9R1_9GAMM</name>
<protein>
    <recommendedName>
        <fullName evidence="3">Helix-turn-helix domain-containing protein</fullName>
    </recommendedName>
</protein>
<gene>
    <name evidence="1" type="ORF">HMPREF1563_1545</name>
</gene>
<accession>A0AAV3M9R1</accession>
<dbReference type="EMBL" id="JALD01000028">
    <property type="protein sequence ID" value="EUD12149.1"/>
    <property type="molecule type" value="Genomic_DNA"/>
</dbReference>
<reference evidence="1 2" key="1">
    <citation type="submission" date="2014-01" db="EMBL/GenBank/DDBJ databases">
        <authorList>
            <person name="Durkin A.S."/>
            <person name="McCorrison J."/>
            <person name="Torralba M."/>
            <person name="Gillis M."/>
            <person name="Haft D.H."/>
            <person name="Methe B."/>
            <person name="Sutton G."/>
            <person name="Nelson K.E."/>
        </authorList>
    </citation>
    <scope>NUCLEOTIDE SEQUENCE [LARGE SCALE GENOMIC DNA]</scope>
    <source>
        <strain evidence="1 2">205/92</strain>
    </source>
</reference>
<evidence type="ECO:0000313" key="2">
    <source>
        <dbReference type="Proteomes" id="UP000022311"/>
    </source>
</evidence>
<sequence length="77" mass="9133">MDNVNKILICRTEIQEMLGGISRTTFYYKRKEWEKEGTPFPAPDKNHQPIKGGGTLYRYREVMNFFKNKGYFDNCSM</sequence>
<dbReference type="Proteomes" id="UP000022311">
    <property type="component" value="Unassembled WGS sequence"/>
</dbReference>
<dbReference type="AlphaFoldDB" id="A0AAV3M9R1"/>
<proteinExistence type="predicted"/>
<dbReference type="RefSeq" id="WP_036960676.1">
    <property type="nucleotide sequence ID" value="NZ_JALD01000028.1"/>
</dbReference>
<evidence type="ECO:0008006" key="3">
    <source>
        <dbReference type="Google" id="ProtNLM"/>
    </source>
</evidence>
<organism evidence="1 2">
    <name type="scientific">Providencia alcalifaciens 205/92</name>
    <dbReference type="NCBI Taxonomy" id="1256988"/>
    <lineage>
        <taxon>Bacteria</taxon>
        <taxon>Pseudomonadati</taxon>
        <taxon>Pseudomonadota</taxon>
        <taxon>Gammaproteobacteria</taxon>
        <taxon>Enterobacterales</taxon>
        <taxon>Morganellaceae</taxon>
        <taxon>Providencia</taxon>
    </lineage>
</organism>
<evidence type="ECO:0000313" key="1">
    <source>
        <dbReference type="EMBL" id="EUD12149.1"/>
    </source>
</evidence>